<reference evidence="1" key="2">
    <citation type="journal article" date="2015" name="Fish Shellfish Immunol.">
        <title>Early steps in the European eel (Anguilla anguilla)-Vibrio vulnificus interaction in the gills: Role of the RtxA13 toxin.</title>
        <authorList>
            <person name="Callol A."/>
            <person name="Pajuelo D."/>
            <person name="Ebbesson L."/>
            <person name="Teles M."/>
            <person name="MacKenzie S."/>
            <person name="Amaro C."/>
        </authorList>
    </citation>
    <scope>NUCLEOTIDE SEQUENCE</scope>
</reference>
<name>A0A0E9V0C3_ANGAN</name>
<dbReference type="AlphaFoldDB" id="A0A0E9V0C3"/>
<evidence type="ECO:0000313" key="1">
    <source>
        <dbReference type="EMBL" id="JAH71436.1"/>
    </source>
</evidence>
<reference evidence="1" key="1">
    <citation type="submission" date="2014-11" db="EMBL/GenBank/DDBJ databases">
        <authorList>
            <person name="Amaro Gonzalez C."/>
        </authorList>
    </citation>
    <scope>NUCLEOTIDE SEQUENCE</scope>
</reference>
<sequence length="27" mass="3428">MLLHWTTCSKPCEEEWFTYEMSYGYEY</sequence>
<organism evidence="1">
    <name type="scientific">Anguilla anguilla</name>
    <name type="common">European freshwater eel</name>
    <name type="synonym">Muraena anguilla</name>
    <dbReference type="NCBI Taxonomy" id="7936"/>
    <lineage>
        <taxon>Eukaryota</taxon>
        <taxon>Metazoa</taxon>
        <taxon>Chordata</taxon>
        <taxon>Craniata</taxon>
        <taxon>Vertebrata</taxon>
        <taxon>Euteleostomi</taxon>
        <taxon>Actinopterygii</taxon>
        <taxon>Neopterygii</taxon>
        <taxon>Teleostei</taxon>
        <taxon>Anguilliformes</taxon>
        <taxon>Anguillidae</taxon>
        <taxon>Anguilla</taxon>
    </lineage>
</organism>
<accession>A0A0E9V0C3</accession>
<proteinExistence type="predicted"/>
<dbReference type="EMBL" id="GBXM01037141">
    <property type="protein sequence ID" value="JAH71436.1"/>
    <property type="molecule type" value="Transcribed_RNA"/>
</dbReference>
<protein>
    <submittedName>
        <fullName evidence="1">Uncharacterized protein</fullName>
    </submittedName>
</protein>